<keyword evidence="3" id="KW-0472">Membrane</keyword>
<keyword evidence="3" id="KW-1133">Transmembrane helix</keyword>
<sequence>MRIILYSNTCSDKMYNELNKIKKRDLLNPSQKYFGLLVKGLLQNKNINELIQVTSMPVAQVNCEKKLFKKIKEKITDKHTILYPGFVNFTAIKNILVMINSFILSFKILKDKNKRKDTYIICDPLVYDVALSGLLISRLLKIRAIGILTDIPKYMATIEKKESTNFFKIKNCIKRKLIDLIISGFDGYVFLTEYMNSICNIKNKPYIIIEGLVEAHNIEKNDLLSKREKTKKVVVYAGGLHKKFGIESLIKSAIYLAEKNIEIHLYGEGEYVEKLMQRGELPKNVKYYGLVSLETIIQKETEADLLINPRPSNEEYTKYSFPSKTIEYMSTGTPVLTTKLAGIPKDYYPFLNFIDIETPEGIANAIISILSKPETYLEKQGNDAKKFVIDKKNNIVQGSKLYDLLRKL</sequence>
<proteinExistence type="predicted"/>
<keyword evidence="6" id="KW-1185">Reference proteome</keyword>
<dbReference type="Pfam" id="PF00534">
    <property type="entry name" value="Glycos_transf_1"/>
    <property type="match status" value="1"/>
</dbReference>
<keyword evidence="2" id="KW-0808">Transferase</keyword>
<dbReference type="AlphaFoldDB" id="A0A0H5SI64"/>
<evidence type="ECO:0000256" key="3">
    <source>
        <dbReference type="SAM" id="Phobius"/>
    </source>
</evidence>
<gene>
    <name evidence="5" type="ORF">HHT355_1294</name>
</gene>
<organism evidence="5 6">
    <name type="scientific">Herbinix hemicellulosilytica</name>
    <dbReference type="NCBI Taxonomy" id="1564487"/>
    <lineage>
        <taxon>Bacteria</taxon>
        <taxon>Bacillati</taxon>
        <taxon>Bacillota</taxon>
        <taxon>Clostridia</taxon>
        <taxon>Lachnospirales</taxon>
        <taxon>Lachnospiraceae</taxon>
        <taxon>Herbinix</taxon>
    </lineage>
</organism>
<evidence type="ECO:0000256" key="1">
    <source>
        <dbReference type="ARBA" id="ARBA00022676"/>
    </source>
</evidence>
<dbReference type="SUPFAM" id="SSF53756">
    <property type="entry name" value="UDP-Glycosyltransferase/glycogen phosphorylase"/>
    <property type="match status" value="1"/>
</dbReference>
<keyword evidence="3" id="KW-0812">Transmembrane</keyword>
<dbReference type="OrthoDB" id="9790710at2"/>
<name>A0A0H5SI64_HERHM</name>
<dbReference type="PANTHER" id="PTHR12526">
    <property type="entry name" value="GLYCOSYLTRANSFERASE"/>
    <property type="match status" value="1"/>
</dbReference>
<dbReference type="PANTHER" id="PTHR12526:SF629">
    <property type="entry name" value="TEICHURONIC ACID BIOSYNTHESIS GLYCOSYLTRANSFERASE TUAH-RELATED"/>
    <property type="match status" value="1"/>
</dbReference>
<reference evidence="5 6" key="1">
    <citation type="submission" date="2015-06" db="EMBL/GenBank/DDBJ databases">
        <authorList>
            <person name="Wibberg Daniel"/>
        </authorList>
    </citation>
    <scope>NUCLEOTIDE SEQUENCE [LARGE SCALE GENOMIC DNA]</scope>
    <source>
        <strain evidence="5 6">T3/55T</strain>
    </source>
</reference>
<dbReference type="Proteomes" id="UP000236497">
    <property type="component" value="Unassembled WGS sequence"/>
</dbReference>
<dbReference type="RefSeq" id="WP_103202601.1">
    <property type="nucleotide sequence ID" value="NZ_CVTD020000015.1"/>
</dbReference>
<protein>
    <recommendedName>
        <fullName evidence="4">Glycosyl transferase family 1 domain-containing protein</fullName>
    </recommendedName>
</protein>
<keyword evidence="1" id="KW-0328">Glycosyltransferase</keyword>
<evidence type="ECO:0000256" key="2">
    <source>
        <dbReference type="ARBA" id="ARBA00022679"/>
    </source>
</evidence>
<dbReference type="EMBL" id="CVTD020000015">
    <property type="protein sequence ID" value="CRZ34496.1"/>
    <property type="molecule type" value="Genomic_DNA"/>
</dbReference>
<feature type="domain" description="Glycosyl transferase family 1" evidence="4">
    <location>
        <begin position="226"/>
        <end position="386"/>
    </location>
</feature>
<dbReference type="GO" id="GO:0016757">
    <property type="term" value="F:glycosyltransferase activity"/>
    <property type="evidence" value="ECO:0007669"/>
    <property type="project" value="UniProtKB-KW"/>
</dbReference>
<dbReference type="Gene3D" id="3.40.50.2000">
    <property type="entry name" value="Glycogen Phosphorylase B"/>
    <property type="match status" value="1"/>
</dbReference>
<dbReference type="InterPro" id="IPR001296">
    <property type="entry name" value="Glyco_trans_1"/>
</dbReference>
<evidence type="ECO:0000313" key="6">
    <source>
        <dbReference type="Proteomes" id="UP000236497"/>
    </source>
</evidence>
<accession>A0A0H5SI64</accession>
<evidence type="ECO:0000259" key="4">
    <source>
        <dbReference type="Pfam" id="PF00534"/>
    </source>
</evidence>
<evidence type="ECO:0000313" key="5">
    <source>
        <dbReference type="EMBL" id="CRZ34496.1"/>
    </source>
</evidence>
<feature type="transmembrane region" description="Helical" evidence="3">
    <location>
        <begin position="86"/>
        <end position="106"/>
    </location>
</feature>